<dbReference type="SUPFAM" id="SSF116842">
    <property type="entry name" value="XseB-like"/>
    <property type="match status" value="1"/>
</dbReference>
<evidence type="ECO:0000313" key="7">
    <source>
        <dbReference type="EMBL" id="PQA72682.1"/>
    </source>
</evidence>
<dbReference type="GO" id="GO:0005829">
    <property type="term" value="C:cytosol"/>
    <property type="evidence" value="ECO:0007669"/>
    <property type="project" value="TreeGrafter"/>
</dbReference>
<dbReference type="NCBIfam" id="NF002139">
    <property type="entry name" value="PRK00977.1-3"/>
    <property type="match status" value="1"/>
</dbReference>
<name>A0A2S7IXF2_9HYPH</name>
<comment type="subcellular location">
    <subcellularLocation>
        <location evidence="6">Cytoplasm</location>
    </subcellularLocation>
</comment>
<dbReference type="RefSeq" id="WP_104756442.1">
    <property type="nucleotide sequence ID" value="NZ_JAGSIC010000002.1"/>
</dbReference>
<dbReference type="PANTHER" id="PTHR34137:SF1">
    <property type="entry name" value="EXODEOXYRIBONUCLEASE 7 SMALL SUBUNIT"/>
    <property type="match status" value="1"/>
</dbReference>
<dbReference type="AlphaFoldDB" id="A0A2S7IXF2"/>
<dbReference type="PANTHER" id="PTHR34137">
    <property type="entry name" value="EXODEOXYRIBONUCLEASE 7 SMALL SUBUNIT"/>
    <property type="match status" value="1"/>
</dbReference>
<comment type="caution">
    <text evidence="7">The sequence shown here is derived from an EMBL/GenBank/DDBJ whole genome shotgun (WGS) entry which is preliminary data.</text>
</comment>
<comment type="subunit">
    <text evidence="6">Heterooligomer composed of large and small subunits.</text>
</comment>
<keyword evidence="8" id="KW-1185">Reference proteome</keyword>
<keyword evidence="2 6" id="KW-0963">Cytoplasm</keyword>
<accession>A0A2S7IXF2</accession>
<comment type="similarity">
    <text evidence="1 6">Belongs to the XseB family.</text>
</comment>
<keyword evidence="3 6" id="KW-0540">Nuclease</keyword>
<evidence type="ECO:0000256" key="3">
    <source>
        <dbReference type="ARBA" id="ARBA00022722"/>
    </source>
</evidence>
<dbReference type="GO" id="GO:0008855">
    <property type="term" value="F:exodeoxyribonuclease VII activity"/>
    <property type="evidence" value="ECO:0007669"/>
    <property type="project" value="UniProtKB-UniRule"/>
</dbReference>
<evidence type="ECO:0000256" key="2">
    <source>
        <dbReference type="ARBA" id="ARBA00022490"/>
    </source>
</evidence>
<comment type="function">
    <text evidence="6">Bidirectionally degrades single-stranded DNA into large acid-insoluble oligonucleotides, which are then degraded further into small acid-soluble oligonucleotides.</text>
</comment>
<evidence type="ECO:0000256" key="6">
    <source>
        <dbReference type="HAMAP-Rule" id="MF_00337"/>
    </source>
</evidence>
<evidence type="ECO:0000313" key="8">
    <source>
        <dbReference type="Proteomes" id="UP000238493"/>
    </source>
</evidence>
<dbReference type="InterPro" id="IPR003761">
    <property type="entry name" value="Exonuc_VII_S"/>
</dbReference>
<dbReference type="GO" id="GO:0006308">
    <property type="term" value="P:DNA catabolic process"/>
    <property type="evidence" value="ECO:0007669"/>
    <property type="project" value="UniProtKB-UniRule"/>
</dbReference>
<dbReference type="HAMAP" id="MF_00337">
    <property type="entry name" value="Exonuc_7_S"/>
    <property type="match status" value="1"/>
</dbReference>
<dbReference type="Proteomes" id="UP000238493">
    <property type="component" value="Unassembled WGS sequence"/>
</dbReference>
<sequence>MVTEPSNADIAVMSFEDALTQLEKIVDALERGDVPLEESIRIYERGEALKKHCDMLLKSAEDKVEKIRIGRDGQPVGTEPLDPE</sequence>
<evidence type="ECO:0000256" key="5">
    <source>
        <dbReference type="ARBA" id="ARBA00022839"/>
    </source>
</evidence>
<proteinExistence type="inferred from homology"/>
<dbReference type="EC" id="3.1.11.6" evidence="6"/>
<comment type="catalytic activity">
    <reaction evidence="6">
        <text>Exonucleolytic cleavage in either 5'- to 3'- or 3'- to 5'-direction to yield nucleoside 5'-phosphates.</text>
        <dbReference type="EC" id="3.1.11.6"/>
    </reaction>
</comment>
<dbReference type="NCBIfam" id="TIGR01280">
    <property type="entry name" value="xseB"/>
    <property type="match status" value="1"/>
</dbReference>
<evidence type="ECO:0000256" key="1">
    <source>
        <dbReference type="ARBA" id="ARBA00009998"/>
    </source>
</evidence>
<organism evidence="7 8">
    <name type="scientific">Brucella oryzae</name>
    <dbReference type="NCBI Taxonomy" id="335286"/>
    <lineage>
        <taxon>Bacteria</taxon>
        <taxon>Pseudomonadati</taxon>
        <taxon>Pseudomonadota</taxon>
        <taxon>Alphaproteobacteria</taxon>
        <taxon>Hyphomicrobiales</taxon>
        <taxon>Brucellaceae</taxon>
        <taxon>Brucella/Ochrobactrum group</taxon>
        <taxon>Brucella</taxon>
    </lineage>
</organism>
<gene>
    <name evidence="6" type="primary">xseB</name>
    <name evidence="7" type="ORF">C3731_14960</name>
</gene>
<reference evidence="7 8" key="1">
    <citation type="submission" date="2018-02" db="EMBL/GenBank/DDBJ databases">
        <title>Draft genome sequence of Ochrobactrum oryzae found in Brazil.</title>
        <authorList>
            <person name="Cerdeira L."/>
            <person name="Andrade F."/>
            <person name="Zacariotto T."/>
            <person name="Barbosa B."/>
            <person name="Santos S."/>
            <person name="Cassetari V."/>
            <person name="Lincopan N."/>
        </authorList>
    </citation>
    <scope>NUCLEOTIDE SEQUENCE [LARGE SCALE GENOMIC DNA]</scope>
    <source>
        <strain evidence="7 8">OA447</strain>
    </source>
</reference>
<keyword evidence="4 6" id="KW-0378">Hydrolase</keyword>
<keyword evidence="5 6" id="KW-0269">Exonuclease</keyword>
<dbReference type="OrthoDB" id="9808145at2"/>
<dbReference type="EMBL" id="PTRC01000025">
    <property type="protein sequence ID" value="PQA72682.1"/>
    <property type="molecule type" value="Genomic_DNA"/>
</dbReference>
<evidence type="ECO:0000256" key="4">
    <source>
        <dbReference type="ARBA" id="ARBA00022801"/>
    </source>
</evidence>
<dbReference type="Pfam" id="PF02609">
    <property type="entry name" value="Exonuc_VII_S"/>
    <property type="match status" value="1"/>
</dbReference>
<dbReference type="InterPro" id="IPR037004">
    <property type="entry name" value="Exonuc_VII_ssu_sf"/>
</dbReference>
<dbReference type="Gene3D" id="1.10.287.1040">
    <property type="entry name" value="Exonuclease VII, small subunit"/>
    <property type="match status" value="1"/>
</dbReference>
<protein>
    <recommendedName>
        <fullName evidence="6">Exodeoxyribonuclease 7 small subunit</fullName>
        <ecNumber evidence="6">3.1.11.6</ecNumber>
    </recommendedName>
    <alternativeName>
        <fullName evidence="6">Exodeoxyribonuclease VII small subunit</fullName>
        <shortName evidence="6">Exonuclease VII small subunit</shortName>
    </alternativeName>
</protein>
<dbReference type="GO" id="GO:0009318">
    <property type="term" value="C:exodeoxyribonuclease VII complex"/>
    <property type="evidence" value="ECO:0007669"/>
    <property type="project" value="UniProtKB-UniRule"/>
</dbReference>